<reference evidence="3" key="1">
    <citation type="submission" date="2018-05" db="EMBL/GenBank/DDBJ databases">
        <authorList>
            <person name="Hao L."/>
        </authorList>
    </citation>
    <scope>NUCLEOTIDE SEQUENCE [LARGE SCALE GENOMIC DNA]</scope>
</reference>
<dbReference type="Proteomes" id="UP000249818">
    <property type="component" value="Chromosome BARAN1"/>
</dbReference>
<dbReference type="Pfam" id="PF12730">
    <property type="entry name" value="ABC2_membrane_4"/>
    <property type="match status" value="1"/>
</dbReference>
<evidence type="ECO:0000313" key="2">
    <source>
        <dbReference type="EMBL" id="SQD93314.1"/>
    </source>
</evidence>
<feature type="transmembrane region" description="Helical" evidence="1">
    <location>
        <begin position="61"/>
        <end position="79"/>
    </location>
</feature>
<protein>
    <submittedName>
        <fullName evidence="2">ABC-2 type transport system permease protein</fullName>
    </submittedName>
</protein>
<feature type="transmembrane region" description="Helical" evidence="1">
    <location>
        <begin position="143"/>
        <end position="166"/>
    </location>
</feature>
<organism evidence="2 3">
    <name type="scientific">Candidatus Bipolaricaulis anaerobius</name>
    <dbReference type="NCBI Taxonomy" id="2026885"/>
    <lineage>
        <taxon>Bacteria</taxon>
        <taxon>Candidatus Bipolaricaulota</taxon>
        <taxon>Candidatus Bipolaricaulia</taxon>
        <taxon>Candidatus Bipolaricaulales</taxon>
        <taxon>Candidatus Bipolaricaulaceae</taxon>
        <taxon>Candidatus Bipolaricaulis</taxon>
    </lineage>
</organism>
<dbReference type="KEGG" id="bana:BARAN1_1292"/>
<feature type="transmembrane region" description="Helical" evidence="1">
    <location>
        <begin position="100"/>
        <end position="131"/>
    </location>
</feature>
<evidence type="ECO:0000256" key="1">
    <source>
        <dbReference type="SAM" id="Phobius"/>
    </source>
</evidence>
<keyword evidence="1" id="KW-0472">Membrane</keyword>
<sequence>MPRLRALMVKEWEELAKIKMVLYGALFLPLFMGGLAGFMVWQGQGLPPEAQATLFNTALMYFLILPVMIPVTLAVYSIVGEKEQGTLEPLLATPLTDWEIFVGKALVAVLPSVGLTWGVFLLFLAAAHIMLGGIPAGVLSVPWLVSIFALSPLLAVFGVLVSMLVSSRTSDPRAAYQFSGLAVIPTLIPLIVYSVQMTAVNLLLVILEGGILVVLDGVLLYLAVKLFRREEILTRWK</sequence>
<keyword evidence="1" id="KW-1133">Transmembrane helix</keyword>
<gene>
    <name evidence="2" type="ORF">BARAN1_1292</name>
</gene>
<feature type="transmembrane region" description="Helical" evidence="1">
    <location>
        <begin position="21"/>
        <end position="41"/>
    </location>
</feature>
<dbReference type="PANTHER" id="PTHR43471">
    <property type="entry name" value="ABC TRANSPORTER PERMEASE"/>
    <property type="match status" value="1"/>
</dbReference>
<keyword evidence="3" id="KW-1185">Reference proteome</keyword>
<evidence type="ECO:0000313" key="3">
    <source>
        <dbReference type="Proteomes" id="UP000249818"/>
    </source>
</evidence>
<dbReference type="OrthoDB" id="157137at2"/>
<feature type="transmembrane region" description="Helical" evidence="1">
    <location>
        <begin position="178"/>
        <end position="196"/>
    </location>
</feature>
<dbReference type="AlphaFoldDB" id="A0A2X3MMX5"/>
<feature type="transmembrane region" description="Helical" evidence="1">
    <location>
        <begin position="202"/>
        <end position="227"/>
    </location>
</feature>
<keyword evidence="1" id="KW-0812">Transmembrane</keyword>
<dbReference type="RefSeq" id="WP_157959541.1">
    <property type="nucleotide sequence ID" value="NZ_LS483254.1"/>
</dbReference>
<dbReference type="PANTHER" id="PTHR43471:SF1">
    <property type="entry name" value="ABC TRANSPORTER PERMEASE PROTEIN NOSY-RELATED"/>
    <property type="match status" value="1"/>
</dbReference>
<name>A0A2X3MMX5_9BACT</name>
<proteinExistence type="predicted"/>
<accession>A0A2X3MMX5</accession>
<dbReference type="EMBL" id="LS483254">
    <property type="protein sequence ID" value="SQD93314.1"/>
    <property type="molecule type" value="Genomic_DNA"/>
</dbReference>